<dbReference type="RefSeq" id="WP_068152452.1">
    <property type="nucleotide sequence ID" value="NZ_JBHSCR010000005.1"/>
</dbReference>
<dbReference type="EMBL" id="JBHSCR010000005">
    <property type="protein sequence ID" value="MFC4347765.1"/>
    <property type="molecule type" value="Genomic_DNA"/>
</dbReference>
<evidence type="ECO:0000256" key="2">
    <source>
        <dbReference type="ARBA" id="ARBA00023140"/>
    </source>
</evidence>
<dbReference type="Gene3D" id="3.90.226.10">
    <property type="entry name" value="2-enoyl-CoA Hydratase, Chain A, domain 1"/>
    <property type="match status" value="1"/>
</dbReference>
<keyword evidence="3" id="KW-0413">Isomerase</keyword>
<proteinExistence type="predicted"/>
<dbReference type="InterPro" id="IPR001753">
    <property type="entry name" value="Enoyl-CoA_hydra/iso"/>
</dbReference>
<dbReference type="Pfam" id="PF00378">
    <property type="entry name" value="ECH_1"/>
    <property type="match status" value="1"/>
</dbReference>
<dbReference type="Proteomes" id="UP001595776">
    <property type="component" value="Unassembled WGS sequence"/>
</dbReference>
<keyword evidence="2" id="KW-0576">Peroxisome</keyword>
<comment type="subcellular location">
    <subcellularLocation>
        <location evidence="1">Peroxisome</location>
    </subcellularLocation>
</comment>
<comment type="caution">
    <text evidence="4">The sequence shown here is derived from an EMBL/GenBank/DDBJ whole genome shotgun (WGS) entry which is preliminary data.</text>
</comment>
<dbReference type="InterPro" id="IPR051053">
    <property type="entry name" value="ECH/Chromodomain_protein"/>
</dbReference>
<evidence type="ECO:0000313" key="4">
    <source>
        <dbReference type="EMBL" id="MFC4347765.1"/>
    </source>
</evidence>
<keyword evidence="5" id="KW-1185">Reference proteome</keyword>
<organism evidence="4 5">
    <name type="scientific">Kordiimonas lipolytica</name>
    <dbReference type="NCBI Taxonomy" id="1662421"/>
    <lineage>
        <taxon>Bacteria</taxon>
        <taxon>Pseudomonadati</taxon>
        <taxon>Pseudomonadota</taxon>
        <taxon>Alphaproteobacteria</taxon>
        <taxon>Kordiimonadales</taxon>
        <taxon>Kordiimonadaceae</taxon>
        <taxon>Kordiimonas</taxon>
    </lineage>
</organism>
<dbReference type="PANTHER" id="PTHR43684">
    <property type="match status" value="1"/>
</dbReference>
<sequence length="262" mass="27962">MAQVDVSIDGDLCTVTLNKAERHNSLTLPFMRAIEGALAQACGSGAHLILLKAEGRSFSTGGDITGFLEQAENSAALQDYAAELVGSLNRSLVAMITAPQPIFVAAQGLVTGGAAGFLFASDTCLMAEKAFLQPYYGEVGFAPDGGWTALLPTIIAPRRTMDIISQNRRVSAREAFEMGIVDAVADADAFPTQTVAICDRILSQDTETLAQAKKLIWTKDRCEQASRALEAERQAFLQAITKPSCIEKMKAFVAPRKKASTA</sequence>
<evidence type="ECO:0000256" key="3">
    <source>
        <dbReference type="ARBA" id="ARBA00023235"/>
    </source>
</evidence>
<gene>
    <name evidence="4" type="ORF">ACFO5Q_07920</name>
</gene>
<dbReference type="SUPFAM" id="SSF52096">
    <property type="entry name" value="ClpP/crotonase"/>
    <property type="match status" value="1"/>
</dbReference>
<accession>A0ABV8U9G2</accession>
<dbReference type="PANTHER" id="PTHR43684:SF1">
    <property type="entry name" value="ENOYL-COA DELTA ISOMERASE 2"/>
    <property type="match status" value="1"/>
</dbReference>
<evidence type="ECO:0000256" key="1">
    <source>
        <dbReference type="ARBA" id="ARBA00004275"/>
    </source>
</evidence>
<protein>
    <submittedName>
        <fullName evidence="4">Enoyl-CoA hydratase/isomerase family protein</fullName>
    </submittedName>
</protein>
<dbReference type="CDD" id="cd06558">
    <property type="entry name" value="crotonase-like"/>
    <property type="match status" value="1"/>
</dbReference>
<evidence type="ECO:0000313" key="5">
    <source>
        <dbReference type="Proteomes" id="UP001595776"/>
    </source>
</evidence>
<reference evidence="5" key="1">
    <citation type="journal article" date="2019" name="Int. J. Syst. Evol. Microbiol.">
        <title>The Global Catalogue of Microorganisms (GCM) 10K type strain sequencing project: providing services to taxonomists for standard genome sequencing and annotation.</title>
        <authorList>
            <consortium name="The Broad Institute Genomics Platform"/>
            <consortium name="The Broad Institute Genome Sequencing Center for Infectious Disease"/>
            <person name="Wu L."/>
            <person name="Ma J."/>
        </authorList>
    </citation>
    <scope>NUCLEOTIDE SEQUENCE [LARGE SCALE GENOMIC DNA]</scope>
    <source>
        <strain evidence="5">CGMCC 1.15304</strain>
    </source>
</reference>
<name>A0ABV8U9G2_9PROT</name>
<dbReference type="InterPro" id="IPR029045">
    <property type="entry name" value="ClpP/crotonase-like_dom_sf"/>
</dbReference>